<protein>
    <submittedName>
        <fullName evidence="1">Butyrate kinase</fullName>
        <ecNumber evidence="1">2.7.2.7</ecNumber>
    </submittedName>
</protein>
<organism evidence="1">
    <name type="scientific">Clostridioides difficile</name>
    <name type="common">Peptoclostridium difficile</name>
    <dbReference type="NCBI Taxonomy" id="1496"/>
    <lineage>
        <taxon>Bacteria</taxon>
        <taxon>Bacillati</taxon>
        <taxon>Bacillota</taxon>
        <taxon>Clostridia</taxon>
        <taxon>Peptostreptococcales</taxon>
        <taxon>Peptostreptococcaceae</taxon>
        <taxon>Clostridioides</taxon>
    </lineage>
</organism>
<sequence length="47" mass="5264">MFTEMIADRVKFIADVKVYPGEDEMIALAQGGLRVLTGEEEAQVYDN</sequence>
<keyword evidence="1" id="KW-0418">Kinase</keyword>
<name>A0A381I5C5_CLODI</name>
<dbReference type="AlphaFoldDB" id="A0A381I5C5"/>
<evidence type="ECO:0000313" key="1">
    <source>
        <dbReference type="EMBL" id="SUY20242.1"/>
    </source>
</evidence>
<proteinExistence type="predicted"/>
<gene>
    <name evidence="1" type="primary">buk2_3</name>
    <name evidence="1" type="ORF">NCTC13307_00052</name>
</gene>
<dbReference type="EMBL" id="UFWD01000001">
    <property type="protein sequence ID" value="SUY20242.1"/>
    <property type="molecule type" value="Genomic_DNA"/>
</dbReference>
<reference evidence="1" key="1">
    <citation type="submission" date="2018-06" db="EMBL/GenBank/DDBJ databases">
        <authorList>
            <consortium name="Pathogen Informatics"/>
            <person name="Doyle S."/>
        </authorList>
    </citation>
    <scope>NUCLEOTIDE SEQUENCE</scope>
    <source>
        <strain evidence="1">NCTC13307</strain>
    </source>
</reference>
<dbReference type="EC" id="2.7.2.7" evidence="1"/>
<keyword evidence="1" id="KW-0808">Transferase</keyword>
<accession>A0A381I5C5</accession>
<dbReference type="GO" id="GO:0047761">
    <property type="term" value="F:butyrate kinase activity"/>
    <property type="evidence" value="ECO:0007669"/>
    <property type="project" value="UniProtKB-EC"/>
</dbReference>